<dbReference type="InterPro" id="IPR050765">
    <property type="entry name" value="Riboflavin_Biosynth_HTPR"/>
</dbReference>
<proteinExistence type="predicted"/>
<name>A0A9W6LUZ0_9MICO</name>
<comment type="caution">
    <text evidence="2">The sequence shown here is derived from an EMBL/GenBank/DDBJ whole genome shotgun (WGS) entry which is preliminary data.</text>
</comment>
<reference evidence="2" key="1">
    <citation type="journal article" date="2014" name="Int. J. Syst. Evol. Microbiol.">
        <title>Complete genome sequence of Corynebacterium casei LMG S-19264T (=DSM 44701T), isolated from a smear-ripened cheese.</title>
        <authorList>
            <consortium name="US DOE Joint Genome Institute (JGI-PGF)"/>
            <person name="Walter F."/>
            <person name="Albersmeier A."/>
            <person name="Kalinowski J."/>
            <person name="Ruckert C."/>
        </authorList>
    </citation>
    <scope>NUCLEOTIDE SEQUENCE</scope>
    <source>
        <strain evidence="2">VKM Ac-1020</strain>
    </source>
</reference>
<accession>A0A9W6LUZ0</accession>
<evidence type="ECO:0000313" key="3">
    <source>
        <dbReference type="Proteomes" id="UP001142462"/>
    </source>
</evidence>
<dbReference type="GO" id="GO:0009231">
    <property type="term" value="P:riboflavin biosynthetic process"/>
    <property type="evidence" value="ECO:0007669"/>
    <property type="project" value="InterPro"/>
</dbReference>
<feature type="domain" description="Bacterial bifunctional deaminase-reductase C-terminal" evidence="1">
    <location>
        <begin position="3"/>
        <end position="152"/>
    </location>
</feature>
<sequence>MTKLVYYTATTLDGFLADPDDSLDWLLRQPLDKGGANDYDAFIEGIGAIVMGSTTYEWVVRHHPGQWLYTMPAWVMTSRTLALPEVDVADIRFRSGGVRAVYEEMVDAAEGKDLWVVGGGDLVGQFADEGLLDEIISSIAPVTLGAGRPLLPRRYDLELLDVARNAGFIMARHRFVGPLQEDREQRP</sequence>
<dbReference type="RefSeq" id="WP_271171829.1">
    <property type="nucleotide sequence ID" value="NZ_BSEJ01000001.1"/>
</dbReference>
<dbReference type="Gene3D" id="3.40.430.10">
    <property type="entry name" value="Dihydrofolate Reductase, subunit A"/>
    <property type="match status" value="1"/>
</dbReference>
<dbReference type="Proteomes" id="UP001142462">
    <property type="component" value="Unassembled WGS sequence"/>
</dbReference>
<organism evidence="2 3">
    <name type="scientific">Microbacterium barkeri</name>
    <dbReference type="NCBI Taxonomy" id="33917"/>
    <lineage>
        <taxon>Bacteria</taxon>
        <taxon>Bacillati</taxon>
        <taxon>Actinomycetota</taxon>
        <taxon>Actinomycetes</taxon>
        <taxon>Micrococcales</taxon>
        <taxon>Microbacteriaceae</taxon>
        <taxon>Microbacterium</taxon>
    </lineage>
</organism>
<evidence type="ECO:0000259" key="1">
    <source>
        <dbReference type="Pfam" id="PF01872"/>
    </source>
</evidence>
<keyword evidence="3" id="KW-1185">Reference proteome</keyword>
<dbReference type="Pfam" id="PF01872">
    <property type="entry name" value="RibD_C"/>
    <property type="match status" value="1"/>
</dbReference>
<dbReference type="PANTHER" id="PTHR38011">
    <property type="entry name" value="DIHYDROFOLATE REDUCTASE FAMILY PROTEIN (AFU_ORTHOLOGUE AFUA_8G06820)"/>
    <property type="match status" value="1"/>
</dbReference>
<dbReference type="SUPFAM" id="SSF53597">
    <property type="entry name" value="Dihydrofolate reductase-like"/>
    <property type="match status" value="1"/>
</dbReference>
<reference evidence="2" key="2">
    <citation type="submission" date="2023-01" db="EMBL/GenBank/DDBJ databases">
        <authorList>
            <person name="Sun Q."/>
            <person name="Evtushenko L."/>
        </authorList>
    </citation>
    <scope>NUCLEOTIDE SEQUENCE</scope>
    <source>
        <strain evidence="2">VKM Ac-1020</strain>
    </source>
</reference>
<dbReference type="InterPro" id="IPR002734">
    <property type="entry name" value="RibDG_C"/>
</dbReference>
<gene>
    <name evidence="2" type="ORF">GCM10017576_02280</name>
</gene>
<dbReference type="PANTHER" id="PTHR38011:SF11">
    <property type="entry name" value="2,5-DIAMINO-6-RIBOSYLAMINO-4(3H)-PYRIMIDINONE 5'-PHOSPHATE REDUCTASE"/>
    <property type="match status" value="1"/>
</dbReference>
<dbReference type="AlphaFoldDB" id="A0A9W6LUZ0"/>
<protein>
    <submittedName>
        <fullName evidence="2">Dihydrofolate reductase</fullName>
    </submittedName>
</protein>
<dbReference type="InterPro" id="IPR024072">
    <property type="entry name" value="DHFR-like_dom_sf"/>
</dbReference>
<dbReference type="EMBL" id="BSEJ01000001">
    <property type="protein sequence ID" value="GLJ60099.1"/>
    <property type="molecule type" value="Genomic_DNA"/>
</dbReference>
<evidence type="ECO:0000313" key="2">
    <source>
        <dbReference type="EMBL" id="GLJ60099.1"/>
    </source>
</evidence>
<dbReference type="GO" id="GO:0008703">
    <property type="term" value="F:5-amino-6-(5-phosphoribosylamino)uracil reductase activity"/>
    <property type="evidence" value="ECO:0007669"/>
    <property type="project" value="InterPro"/>
</dbReference>